<gene>
    <name evidence="1" type="ORF">PGLA1383_LOCUS6994</name>
</gene>
<evidence type="ECO:0000313" key="2">
    <source>
        <dbReference type="Proteomes" id="UP000654075"/>
    </source>
</evidence>
<dbReference type="OrthoDB" id="10627522at2759"/>
<organism evidence="1 2">
    <name type="scientific">Polarella glacialis</name>
    <name type="common">Dinoflagellate</name>
    <dbReference type="NCBI Taxonomy" id="89957"/>
    <lineage>
        <taxon>Eukaryota</taxon>
        <taxon>Sar</taxon>
        <taxon>Alveolata</taxon>
        <taxon>Dinophyceae</taxon>
        <taxon>Suessiales</taxon>
        <taxon>Suessiaceae</taxon>
        <taxon>Polarella</taxon>
    </lineage>
</organism>
<dbReference type="EMBL" id="CAJNNV010002972">
    <property type="protein sequence ID" value="CAE8588190.1"/>
    <property type="molecule type" value="Genomic_DNA"/>
</dbReference>
<dbReference type="Proteomes" id="UP000654075">
    <property type="component" value="Unassembled WGS sequence"/>
</dbReference>
<dbReference type="AlphaFoldDB" id="A0A813DMI5"/>
<keyword evidence="2" id="KW-1185">Reference proteome</keyword>
<reference evidence="1" key="1">
    <citation type="submission" date="2021-02" db="EMBL/GenBank/DDBJ databases">
        <authorList>
            <person name="Dougan E. K."/>
            <person name="Rhodes N."/>
            <person name="Thang M."/>
            <person name="Chan C."/>
        </authorList>
    </citation>
    <scope>NUCLEOTIDE SEQUENCE</scope>
</reference>
<evidence type="ECO:0000313" key="1">
    <source>
        <dbReference type="EMBL" id="CAE8588190.1"/>
    </source>
</evidence>
<comment type="caution">
    <text evidence="1">The sequence shown here is derived from an EMBL/GenBank/DDBJ whole genome shotgun (WGS) entry which is preliminary data.</text>
</comment>
<sequence>GLSVSLLQRVASSLASFAAEGTGAPGVFKVVPDVGGRPGARVLTCDPIEVLDAFGLDGQVAIEALREAMEGLANANFGRSEQARLALLVAALLSEATNLRRAGLSTWAIRGAVRRSAQVVESTLQRVASEHLGQRVLSSVPMVAEGVQTIGLIPFESGAEQDDEEDDVDWFFSSSEMVTPAVSSTAPVPEAVALAAKPLEAELAGNDGDLQVLEDICVELSRRHGGGSMGSAGSGSGTGRQCFVYAKVRPQLRTLSLLSSGIICQVPLEHLTASTKLLSRLLGSSSGSEQPLFFQHAVFLDADLTSSAYETCAPAQRRLRETLVQQAPVAGGLLLPSAKALKNSALAQAICSLVQARGSEAIFLSGEASPSAAEACCLAGILLVGAIPVRLLHALAEDAGAEVLHGLPFDEELTAERVVSWEAKLPVRVELAQLKPEVRRSSFSFPLLGFRQPLLLHQLGVGQSVRCFCFFVRLLLCLFIGS</sequence>
<feature type="non-terminal residue" evidence="1">
    <location>
        <position position="482"/>
    </location>
</feature>
<protein>
    <submittedName>
        <fullName evidence="1">Uncharacterized protein</fullName>
    </submittedName>
</protein>
<proteinExistence type="predicted"/>
<name>A0A813DMI5_POLGL</name>
<accession>A0A813DMI5</accession>